<dbReference type="SMART" id="SM00568">
    <property type="entry name" value="GRAM"/>
    <property type="match status" value="1"/>
</dbReference>
<dbReference type="Gene3D" id="2.30.29.30">
    <property type="entry name" value="Pleckstrin-homology domain (PH domain)/Phosphotyrosine-binding domain (PTB)"/>
    <property type="match status" value="1"/>
</dbReference>
<dbReference type="GO" id="GO:0005886">
    <property type="term" value="C:plasma membrane"/>
    <property type="evidence" value="ECO:0007669"/>
    <property type="project" value="TreeGrafter"/>
</dbReference>
<evidence type="ECO:0000259" key="3">
    <source>
        <dbReference type="SMART" id="SM00568"/>
    </source>
</evidence>
<keyword evidence="2" id="KW-1133">Transmembrane helix</keyword>
<dbReference type="eggNOG" id="KOG1032">
    <property type="taxonomic scope" value="Eukaryota"/>
</dbReference>
<dbReference type="InterPro" id="IPR011993">
    <property type="entry name" value="PH-like_dom_sf"/>
</dbReference>
<dbReference type="PANTHER" id="PTHR23319">
    <property type="entry name" value="GRAM DOMAIN CONTAINING 1B, ISOFORM E"/>
    <property type="match status" value="1"/>
</dbReference>
<organism evidence="4 5">
    <name type="scientific">Tetranychus urticae</name>
    <name type="common">Two-spotted spider mite</name>
    <dbReference type="NCBI Taxonomy" id="32264"/>
    <lineage>
        <taxon>Eukaryota</taxon>
        <taxon>Metazoa</taxon>
        <taxon>Ecdysozoa</taxon>
        <taxon>Arthropoda</taxon>
        <taxon>Chelicerata</taxon>
        <taxon>Arachnida</taxon>
        <taxon>Acari</taxon>
        <taxon>Acariformes</taxon>
        <taxon>Trombidiformes</taxon>
        <taxon>Prostigmata</taxon>
        <taxon>Eleutherengona</taxon>
        <taxon>Raphignathae</taxon>
        <taxon>Tetranychoidea</taxon>
        <taxon>Tetranychidae</taxon>
        <taxon>Tetranychus</taxon>
    </lineage>
</organism>
<feature type="compositionally biased region" description="Polar residues" evidence="1">
    <location>
        <begin position="292"/>
        <end position="304"/>
    </location>
</feature>
<dbReference type="PANTHER" id="PTHR23319:SF13">
    <property type="entry name" value="GRAM DOMAIN-CONTAINING PROTEIN"/>
    <property type="match status" value="1"/>
</dbReference>
<keyword evidence="2" id="KW-0472">Membrane</keyword>
<name>T1JUP7_TETUR</name>
<dbReference type="OrthoDB" id="2162691at2759"/>
<evidence type="ECO:0000313" key="4">
    <source>
        <dbReference type="EnsemblMetazoa" id="tetur02g01720.1"/>
    </source>
</evidence>
<dbReference type="HOGENOM" id="CLU_558174_0_0_1"/>
<proteinExistence type="predicted"/>
<dbReference type="GO" id="GO:0032366">
    <property type="term" value="P:intracellular sterol transport"/>
    <property type="evidence" value="ECO:0007669"/>
    <property type="project" value="TreeGrafter"/>
</dbReference>
<feature type="transmembrane region" description="Helical" evidence="2">
    <location>
        <begin position="382"/>
        <end position="402"/>
    </location>
</feature>
<dbReference type="EMBL" id="CAEY01000780">
    <property type="status" value="NOT_ANNOTATED_CDS"/>
    <property type="molecule type" value="Genomic_DNA"/>
</dbReference>
<dbReference type="GO" id="GO:0140268">
    <property type="term" value="C:endoplasmic reticulum-plasma membrane contact site"/>
    <property type="evidence" value="ECO:0007669"/>
    <property type="project" value="TreeGrafter"/>
</dbReference>
<accession>T1JUP7</accession>
<dbReference type="GO" id="GO:0120015">
    <property type="term" value="F:sterol transfer activity"/>
    <property type="evidence" value="ECO:0007669"/>
    <property type="project" value="TreeGrafter"/>
</dbReference>
<reference evidence="4" key="2">
    <citation type="submission" date="2015-06" db="UniProtKB">
        <authorList>
            <consortium name="EnsemblMetazoa"/>
        </authorList>
    </citation>
    <scope>IDENTIFICATION</scope>
</reference>
<dbReference type="GO" id="GO:0032934">
    <property type="term" value="F:sterol binding"/>
    <property type="evidence" value="ECO:0007669"/>
    <property type="project" value="TreeGrafter"/>
</dbReference>
<dbReference type="EnsemblMetazoa" id="tetur02g01720.1">
    <property type="protein sequence ID" value="tetur02g01720.1"/>
    <property type="gene ID" value="tetur02g01720"/>
</dbReference>
<sequence length="489" mass="55590">MIHRINFKQDRFISLTSDPKDQRLLNNFEVESKRFETKTTMEEIDDSKSVDEGPTIGVLEPEMFAGVETIVVPSEPDLTNYNSVEMSSIGEEKTKFQFSGNNNVSFHRRFPQIDPQENLIDYYSCALQADILLQGHLYITENYFAFYSNILGLYKTKILIPVCEVLDITKEKTAIIIPNAVGIETHEGKYVFASLLSRETTYRLMVEVWKNTISMDTFPYDRLRTVQGGTTDNSSPSTPTTEEALKSLLPEVKSDSGLSVATLKPLDLEIVAKSASIKSNKLVRRSKVTRPGFQNCSDTSTPETASDLDYAQDEDQVNGDRISSRMSNSKEKAQRKSKSAFKVNSHENESKKRTLVFESWKRLSLLIKSFRDKLKSDFKLPFLHIAIIILLTYLLISTVCMIHRINLLQELFDSLTSNPKAQRILDNLQVEQIRIDLSANMVKMDDLKSSLLHLLDSVEKVFNSDCANPKTNMFMKPSMLNTCPVKNRL</sequence>
<evidence type="ECO:0000256" key="1">
    <source>
        <dbReference type="SAM" id="MobiDB-lite"/>
    </source>
</evidence>
<evidence type="ECO:0000256" key="2">
    <source>
        <dbReference type="SAM" id="Phobius"/>
    </source>
</evidence>
<dbReference type="InterPro" id="IPR004182">
    <property type="entry name" value="GRAM"/>
</dbReference>
<dbReference type="AlphaFoldDB" id="T1JUP7"/>
<dbReference type="Proteomes" id="UP000015104">
    <property type="component" value="Unassembled WGS sequence"/>
</dbReference>
<keyword evidence="5" id="KW-1185">Reference proteome</keyword>
<feature type="domain" description="GRAM" evidence="3">
    <location>
        <begin position="104"/>
        <end position="172"/>
    </location>
</feature>
<dbReference type="InterPro" id="IPR051482">
    <property type="entry name" value="Cholesterol_transport"/>
</dbReference>
<protein>
    <recommendedName>
        <fullName evidence="3">GRAM domain-containing protein</fullName>
    </recommendedName>
</protein>
<reference evidence="5" key="1">
    <citation type="submission" date="2011-08" db="EMBL/GenBank/DDBJ databases">
        <authorList>
            <person name="Rombauts S."/>
        </authorList>
    </citation>
    <scope>NUCLEOTIDE SEQUENCE</scope>
    <source>
        <strain evidence="5">London</strain>
    </source>
</reference>
<dbReference type="CDD" id="cd13220">
    <property type="entry name" value="PH-GRAM_GRAMDC"/>
    <property type="match status" value="1"/>
</dbReference>
<dbReference type="Pfam" id="PF02893">
    <property type="entry name" value="GRAM"/>
    <property type="match status" value="1"/>
</dbReference>
<feature type="region of interest" description="Disordered" evidence="1">
    <location>
        <begin position="289"/>
        <end position="345"/>
    </location>
</feature>
<dbReference type="GO" id="GO:0005789">
    <property type="term" value="C:endoplasmic reticulum membrane"/>
    <property type="evidence" value="ECO:0007669"/>
    <property type="project" value="TreeGrafter"/>
</dbReference>
<evidence type="ECO:0000313" key="5">
    <source>
        <dbReference type="Proteomes" id="UP000015104"/>
    </source>
</evidence>
<keyword evidence="2" id="KW-0812">Transmembrane</keyword>
<gene>
    <name evidence="4" type="primary">107371217</name>
</gene>